<evidence type="ECO:0000313" key="5">
    <source>
        <dbReference type="Proteomes" id="UP000614261"/>
    </source>
</evidence>
<proteinExistence type="predicted"/>
<dbReference type="InterPro" id="IPR038076">
    <property type="entry name" value="MgtE_N_sf"/>
</dbReference>
<evidence type="ECO:0000256" key="1">
    <source>
        <dbReference type="SAM" id="MobiDB-lite"/>
    </source>
</evidence>
<dbReference type="Pfam" id="PF03448">
    <property type="entry name" value="MgtE_N"/>
    <property type="match status" value="1"/>
</dbReference>
<organism evidence="4 5">
    <name type="scientific">Blastomonas aquatica</name>
    <dbReference type="NCBI Taxonomy" id="1510276"/>
    <lineage>
        <taxon>Bacteria</taxon>
        <taxon>Pseudomonadati</taxon>
        <taxon>Pseudomonadota</taxon>
        <taxon>Alphaproteobacteria</taxon>
        <taxon>Sphingomonadales</taxon>
        <taxon>Sphingomonadaceae</taxon>
        <taxon>Blastomonas</taxon>
    </lineage>
</organism>
<sequence>MKFKHPSLLMLMTGAAAVSMLSHGVNASFAAEGERATPTTRLGTAIQSEMTERDRAAKQRARALELREQAIRASEKRLEANAQAQQQQKGTKTGPAAQSGAEAESATLDQLARIYQSMKPKQAARVFERLAIDVQVGVARKMRERATAQVLAAMTPDGAARLSMALAEETSRPRMQSQYQPQPLPRSKPEQQQRRPANPPG</sequence>
<dbReference type="InterPro" id="IPR006668">
    <property type="entry name" value="Mg_transptr_MgtE_intracell_dom"/>
</dbReference>
<evidence type="ECO:0000259" key="3">
    <source>
        <dbReference type="Pfam" id="PF03448"/>
    </source>
</evidence>
<dbReference type="Gene3D" id="1.25.60.10">
    <property type="entry name" value="MgtE N-terminal domain-like"/>
    <property type="match status" value="1"/>
</dbReference>
<dbReference type="RefSeq" id="WP_188515448.1">
    <property type="nucleotide sequence ID" value="NZ_BMGD01000006.1"/>
</dbReference>
<feature type="signal peptide" evidence="2">
    <location>
        <begin position="1"/>
        <end position="30"/>
    </location>
</feature>
<feature type="domain" description="Magnesium transporter MgtE intracellular" evidence="3">
    <location>
        <begin position="104"/>
        <end position="170"/>
    </location>
</feature>
<comment type="caution">
    <text evidence="4">The sequence shown here is derived from an EMBL/GenBank/DDBJ whole genome shotgun (WGS) entry which is preliminary data.</text>
</comment>
<reference evidence="5" key="1">
    <citation type="journal article" date="2019" name="Int. J. Syst. Evol. Microbiol.">
        <title>The Global Catalogue of Microorganisms (GCM) 10K type strain sequencing project: providing services to taxonomists for standard genome sequencing and annotation.</title>
        <authorList>
            <consortium name="The Broad Institute Genomics Platform"/>
            <consortium name="The Broad Institute Genome Sequencing Center for Infectious Disease"/>
            <person name="Wu L."/>
            <person name="Ma J."/>
        </authorList>
    </citation>
    <scope>NUCLEOTIDE SEQUENCE [LARGE SCALE GENOMIC DNA]</scope>
    <source>
        <strain evidence="5">CGMCC 1.12851</strain>
    </source>
</reference>
<feature type="chain" id="PRO_5046185967" description="Magnesium transporter MgtE intracellular domain-containing protein" evidence="2">
    <location>
        <begin position="31"/>
        <end position="201"/>
    </location>
</feature>
<keyword evidence="2" id="KW-0732">Signal</keyword>
<name>A0ABQ1JQ42_9SPHN</name>
<accession>A0ABQ1JQ42</accession>
<feature type="region of interest" description="Disordered" evidence="1">
    <location>
        <begin position="162"/>
        <end position="201"/>
    </location>
</feature>
<keyword evidence="5" id="KW-1185">Reference proteome</keyword>
<dbReference type="SUPFAM" id="SSF158791">
    <property type="entry name" value="MgtE N-terminal domain-like"/>
    <property type="match status" value="1"/>
</dbReference>
<dbReference type="EMBL" id="BMGD01000006">
    <property type="protein sequence ID" value="GGB74454.1"/>
    <property type="molecule type" value="Genomic_DNA"/>
</dbReference>
<feature type="region of interest" description="Disordered" evidence="1">
    <location>
        <begin position="77"/>
        <end position="104"/>
    </location>
</feature>
<feature type="compositionally biased region" description="Low complexity" evidence="1">
    <location>
        <begin position="82"/>
        <end position="94"/>
    </location>
</feature>
<evidence type="ECO:0000313" key="4">
    <source>
        <dbReference type="EMBL" id="GGB74454.1"/>
    </source>
</evidence>
<gene>
    <name evidence="4" type="ORF">GCM10010833_32090</name>
</gene>
<dbReference type="Proteomes" id="UP000614261">
    <property type="component" value="Unassembled WGS sequence"/>
</dbReference>
<evidence type="ECO:0000256" key="2">
    <source>
        <dbReference type="SAM" id="SignalP"/>
    </source>
</evidence>
<protein>
    <recommendedName>
        <fullName evidence="3">Magnesium transporter MgtE intracellular domain-containing protein</fullName>
    </recommendedName>
</protein>